<dbReference type="EMBL" id="QUTI01018885">
    <property type="protein sequence ID" value="RLO09973.1"/>
    <property type="molecule type" value="Genomic_DNA"/>
</dbReference>
<feature type="region of interest" description="Disordered" evidence="1">
    <location>
        <begin position="1"/>
        <end position="43"/>
    </location>
</feature>
<comment type="caution">
    <text evidence="2">The sequence shown here is derived from an EMBL/GenBank/DDBJ whole genome shotgun (WGS) entry which is preliminary data.</text>
</comment>
<feature type="region of interest" description="Disordered" evidence="1">
    <location>
        <begin position="171"/>
        <end position="190"/>
    </location>
</feature>
<gene>
    <name evidence="3" type="ORF">DYB28_007157</name>
    <name evidence="2" type="ORF">DYB28_011707</name>
</gene>
<proteinExistence type="predicted"/>
<sequence length="190" mass="20979">NGKTLKPKAKKLRDSLMTANKKWREEQEKSREAKATEPEKKKLRRMLESPAGESVATINGVLDVPYCPDNGSDVGIISTAMVKTLRKLDETVQAKQLPKAWVGSAVGNLPLYKMATISANAADQEDTVAFKQLREIVVDAAAKGVWRTKFRGTDLPANVKAMEIRLKADARPNRCKPRKVNPLTAPSTRL</sequence>
<protein>
    <submittedName>
        <fullName evidence="2">Uncharacterized protein</fullName>
    </submittedName>
</protein>
<feature type="compositionally biased region" description="Basic and acidic residues" evidence="1">
    <location>
        <begin position="22"/>
        <end position="40"/>
    </location>
</feature>
<evidence type="ECO:0000256" key="1">
    <source>
        <dbReference type="SAM" id="MobiDB-lite"/>
    </source>
</evidence>
<evidence type="ECO:0000313" key="3">
    <source>
        <dbReference type="EMBL" id="RLO09973.1"/>
    </source>
</evidence>
<evidence type="ECO:0000313" key="2">
    <source>
        <dbReference type="EMBL" id="RLO09424.1"/>
    </source>
</evidence>
<reference evidence="2 4" key="1">
    <citation type="journal article" date="2018" name="J. Invertebr. Pathol.">
        <title>New genotyping method for the causative agent of crayfish plague (Aphanomyces astaci) based on whole genome data.</title>
        <authorList>
            <person name="Minardi D."/>
            <person name="Studholme D.J."/>
            <person name="van der Giezen M."/>
            <person name="Pretto T."/>
            <person name="Oidtmann B."/>
        </authorList>
    </citation>
    <scope>NUCLEOTIDE SEQUENCE [LARGE SCALE GENOMIC DNA]</scope>
    <source>
        <strain evidence="2 4">KB13</strain>
    </source>
</reference>
<organism evidence="2 4">
    <name type="scientific">Aphanomyces astaci</name>
    <name type="common">Crayfish plague agent</name>
    <dbReference type="NCBI Taxonomy" id="112090"/>
    <lineage>
        <taxon>Eukaryota</taxon>
        <taxon>Sar</taxon>
        <taxon>Stramenopiles</taxon>
        <taxon>Oomycota</taxon>
        <taxon>Saprolegniomycetes</taxon>
        <taxon>Saprolegniales</taxon>
        <taxon>Verrucalvaceae</taxon>
        <taxon>Aphanomyces</taxon>
    </lineage>
</organism>
<feature type="compositionally biased region" description="Basic residues" evidence="1">
    <location>
        <begin position="1"/>
        <end position="11"/>
    </location>
</feature>
<feature type="non-terminal residue" evidence="2">
    <location>
        <position position="1"/>
    </location>
</feature>
<evidence type="ECO:0000313" key="4">
    <source>
        <dbReference type="Proteomes" id="UP000275652"/>
    </source>
</evidence>
<dbReference type="EMBL" id="QUTI01019913">
    <property type="protein sequence ID" value="RLO09424.1"/>
    <property type="molecule type" value="Genomic_DNA"/>
</dbReference>
<dbReference type="AlphaFoldDB" id="A0A9X8E575"/>
<dbReference type="Proteomes" id="UP000275652">
    <property type="component" value="Unassembled WGS sequence"/>
</dbReference>
<name>A0A9X8E575_APHAT</name>
<accession>A0A9X8E575</accession>